<organism evidence="2 3">
    <name type="scientific">Trametes coccinea (strain BRFM310)</name>
    <name type="common">Pycnoporus coccineus</name>
    <dbReference type="NCBI Taxonomy" id="1353009"/>
    <lineage>
        <taxon>Eukaryota</taxon>
        <taxon>Fungi</taxon>
        <taxon>Dikarya</taxon>
        <taxon>Basidiomycota</taxon>
        <taxon>Agaricomycotina</taxon>
        <taxon>Agaricomycetes</taxon>
        <taxon>Polyporales</taxon>
        <taxon>Polyporaceae</taxon>
        <taxon>Trametes</taxon>
    </lineage>
</organism>
<dbReference type="Proteomes" id="UP000193067">
    <property type="component" value="Unassembled WGS sequence"/>
</dbReference>
<evidence type="ECO:0000313" key="3">
    <source>
        <dbReference type="Proteomes" id="UP000193067"/>
    </source>
</evidence>
<feature type="chain" id="PRO_5013118936" evidence="1">
    <location>
        <begin position="28"/>
        <end position="131"/>
    </location>
</feature>
<keyword evidence="3" id="KW-1185">Reference proteome</keyword>
<reference evidence="2 3" key="1">
    <citation type="journal article" date="2015" name="Biotechnol. Biofuels">
        <title>Enhanced degradation of softwood versus hardwood by the white-rot fungus Pycnoporus coccineus.</title>
        <authorList>
            <person name="Couturier M."/>
            <person name="Navarro D."/>
            <person name="Chevret D."/>
            <person name="Henrissat B."/>
            <person name="Piumi F."/>
            <person name="Ruiz-Duenas F.J."/>
            <person name="Martinez A.T."/>
            <person name="Grigoriev I.V."/>
            <person name="Riley R."/>
            <person name="Lipzen A."/>
            <person name="Berrin J.G."/>
            <person name="Master E.R."/>
            <person name="Rosso M.N."/>
        </authorList>
    </citation>
    <scope>NUCLEOTIDE SEQUENCE [LARGE SCALE GENOMIC DNA]</scope>
    <source>
        <strain evidence="2 3">BRFM310</strain>
    </source>
</reference>
<evidence type="ECO:0000313" key="2">
    <source>
        <dbReference type="EMBL" id="OSD02469.1"/>
    </source>
</evidence>
<proteinExistence type="predicted"/>
<gene>
    <name evidence="2" type="ORF">PYCCODRAFT_405650</name>
</gene>
<protein>
    <submittedName>
        <fullName evidence="2">Uncharacterized protein</fullName>
    </submittedName>
</protein>
<keyword evidence="1" id="KW-0732">Signal</keyword>
<feature type="signal peptide" evidence="1">
    <location>
        <begin position="1"/>
        <end position="27"/>
    </location>
</feature>
<sequence length="131" mass="14320">MLSAPPVSHLFLVSLLLSALQVSPVAAAHSSFTTSHARRSLLTKRDSLEALLHARGLGDGLEHMHLLGCARRLPSPTELAELGVSQTRRQVPLCPHSSVPPPSRKLRKRSALRSHHCFTPFAHSVTKPSFR</sequence>
<name>A0A1Y2IMY0_TRAC3</name>
<dbReference type="EMBL" id="KZ084105">
    <property type="protein sequence ID" value="OSD02469.1"/>
    <property type="molecule type" value="Genomic_DNA"/>
</dbReference>
<accession>A0A1Y2IMY0</accession>
<dbReference type="AlphaFoldDB" id="A0A1Y2IMY0"/>
<evidence type="ECO:0000256" key="1">
    <source>
        <dbReference type="SAM" id="SignalP"/>
    </source>
</evidence>